<proteinExistence type="predicted"/>
<reference evidence="1 2" key="1">
    <citation type="submission" date="2016-10" db="EMBL/GenBank/DDBJ databases">
        <authorList>
            <person name="de Groot N.N."/>
        </authorList>
    </citation>
    <scope>NUCLEOTIDE SEQUENCE [LARGE SCALE GENOMIC DNA]</scope>
    <source>
        <strain evidence="1 2">DSM 9236</strain>
    </source>
</reference>
<dbReference type="AlphaFoldDB" id="A0A1I2AST8"/>
<evidence type="ECO:0000313" key="2">
    <source>
        <dbReference type="Proteomes" id="UP000198896"/>
    </source>
</evidence>
<evidence type="ECO:0000313" key="1">
    <source>
        <dbReference type="EMBL" id="SFE47065.1"/>
    </source>
</evidence>
<dbReference type="RefSeq" id="WP_093913403.1">
    <property type="nucleotide sequence ID" value="NZ_FONL01000007.1"/>
</dbReference>
<keyword evidence="2" id="KW-1185">Reference proteome</keyword>
<sequence>MAKYLGGIKDPNIEVVGIAQHFFDNDFDVQYYDYKLDALTVQKHSIAKSVVRYEEVTAETLVSPDRKVTGALAGYLAGGPVWGVIGAVLGGNPAENEKHVILCELDNGWKFALELDKNEYIAWNDSVGEAVKTRQS</sequence>
<accession>A0A1I2AST8</accession>
<organism evidence="1 2">
    <name type="scientific">Succiniclasticum ruminis DSM 9236</name>
    <dbReference type="NCBI Taxonomy" id="1123323"/>
    <lineage>
        <taxon>Bacteria</taxon>
        <taxon>Bacillati</taxon>
        <taxon>Bacillota</taxon>
        <taxon>Negativicutes</taxon>
        <taxon>Acidaminococcales</taxon>
        <taxon>Acidaminococcaceae</taxon>
        <taxon>Succiniclasticum</taxon>
    </lineage>
</organism>
<dbReference type="EMBL" id="FONL01000007">
    <property type="protein sequence ID" value="SFE47065.1"/>
    <property type="molecule type" value="Genomic_DNA"/>
</dbReference>
<gene>
    <name evidence="1" type="ORF">SAMN05216245_10721</name>
</gene>
<dbReference type="STRING" id="1123323.SAMN05216245_10721"/>
<name>A0A1I2AST8_9FIRM</name>
<dbReference type="OrthoDB" id="9837159at2"/>
<protein>
    <submittedName>
        <fullName evidence="1">Uncharacterized protein</fullName>
    </submittedName>
</protein>
<dbReference type="Proteomes" id="UP000198896">
    <property type="component" value="Unassembled WGS sequence"/>
</dbReference>